<sequence length="416" mass="47686">MKTFNLVAVFMITLFSVLPLSADELSAEEYLKEINRASSRVYEQTNGKTLSAKIEILEALLLEYEDNHPVLDFLLQELGTAYSFTGQHQQALYAFDQHDPYSDQLNTAVKALKTQDAVKNIADTAGKYQIVMVNEAHHVPQHRILTYRLLESLWNQGFRYLALEALSANAENKLPPEYVNEKAGFYTNEPLFSNLVLRARQLGFQLVSYDYGSEVGAGTEARERSAVKNLRTKVFNSEPDAKMLIHVGYSHINESRWLAHYLKESLKTDPLTINQTDFTERSDVKYEPKSYTWVIDKHDFSNPVVLTKGNGEYWSPTPEEYDVTVIWPRTEYRLNRPQWARLGKELMPVDPSWCKQFFPCTIEAYKVGNSDEVPSDRIVIHDTSVPSGIFISESTRILKVTDAQGKLKHIKEFRID</sequence>
<evidence type="ECO:0000313" key="2">
    <source>
        <dbReference type="EMBL" id="EAQ31729.1"/>
    </source>
</evidence>
<comment type="caution">
    <text evidence="2">The sequence shown here is derived from an EMBL/GenBank/DDBJ whole genome shotgun (WGS) entry which is preliminary data.</text>
</comment>
<proteinExistence type="predicted"/>
<organism evidence="2 3">
    <name type="scientific">Idiomarina baltica OS145</name>
    <dbReference type="NCBI Taxonomy" id="314276"/>
    <lineage>
        <taxon>Bacteria</taxon>
        <taxon>Pseudomonadati</taxon>
        <taxon>Pseudomonadota</taxon>
        <taxon>Gammaproteobacteria</taxon>
        <taxon>Alteromonadales</taxon>
        <taxon>Idiomarinaceae</taxon>
        <taxon>Idiomarina</taxon>
    </lineage>
</organism>
<feature type="signal peptide" evidence="1">
    <location>
        <begin position="1"/>
        <end position="22"/>
    </location>
</feature>
<dbReference type="EMBL" id="AAMX01000012">
    <property type="protein sequence ID" value="EAQ31729.1"/>
    <property type="molecule type" value="Genomic_DNA"/>
</dbReference>
<keyword evidence="1" id="KW-0732">Signal</keyword>
<reference evidence="2 3" key="1">
    <citation type="submission" date="2006-01" db="EMBL/GenBank/DDBJ databases">
        <authorList>
            <person name="Brettar I."/>
            <person name="Hofle M."/>
            <person name="Ferriera S."/>
            <person name="Johnson J."/>
            <person name="Kravitz S."/>
            <person name="Halpern A."/>
            <person name="Remington K."/>
            <person name="Beeson K."/>
            <person name="Tran B."/>
            <person name="Rogers Y.-H."/>
            <person name="Friedman R."/>
            <person name="Venter J.C."/>
        </authorList>
    </citation>
    <scope>NUCLEOTIDE SEQUENCE [LARGE SCALE GENOMIC DNA]</scope>
    <source>
        <strain evidence="2 3">OS145</strain>
    </source>
</reference>
<dbReference type="Proteomes" id="UP000016543">
    <property type="component" value="Unassembled WGS sequence"/>
</dbReference>
<evidence type="ECO:0000313" key="3">
    <source>
        <dbReference type="Proteomes" id="UP000016543"/>
    </source>
</evidence>
<dbReference type="RefSeq" id="WP_006955874.1">
    <property type="nucleotide sequence ID" value="NZ_CH672406.1"/>
</dbReference>
<protein>
    <submittedName>
        <fullName evidence="2">Uncharacterized protein</fullName>
    </submittedName>
</protein>
<accession>A0ABM9WLC3</accession>
<evidence type="ECO:0000256" key="1">
    <source>
        <dbReference type="SAM" id="SignalP"/>
    </source>
</evidence>
<gene>
    <name evidence="2" type="ORF">OS145_06494</name>
</gene>
<feature type="chain" id="PRO_5046136586" evidence="1">
    <location>
        <begin position="23"/>
        <end position="416"/>
    </location>
</feature>
<name>A0ABM9WLC3_9GAMM</name>
<dbReference type="SUPFAM" id="SSF159501">
    <property type="entry name" value="EreA/ChaN-like"/>
    <property type="match status" value="1"/>
</dbReference>
<keyword evidence="3" id="KW-1185">Reference proteome</keyword>